<evidence type="ECO:0000256" key="1">
    <source>
        <dbReference type="ARBA" id="ARBA00001947"/>
    </source>
</evidence>
<dbReference type="Pfam" id="PF02127">
    <property type="entry name" value="Peptidase_M18"/>
    <property type="match status" value="1"/>
</dbReference>
<dbReference type="InterPro" id="IPR023358">
    <property type="entry name" value="Peptidase_M18_dom2"/>
</dbReference>
<dbReference type="GO" id="GO:0005737">
    <property type="term" value="C:cytoplasm"/>
    <property type="evidence" value="ECO:0007669"/>
    <property type="project" value="UniProtKB-ARBA"/>
</dbReference>
<name>D2Z453_9BACT</name>
<evidence type="ECO:0000256" key="6">
    <source>
        <dbReference type="ARBA" id="ARBA00022801"/>
    </source>
</evidence>
<evidence type="ECO:0000256" key="3">
    <source>
        <dbReference type="ARBA" id="ARBA00022438"/>
    </source>
</evidence>
<evidence type="ECO:0000313" key="12">
    <source>
        <dbReference type="Proteomes" id="UP000006427"/>
    </source>
</evidence>
<dbReference type="Proteomes" id="UP000006427">
    <property type="component" value="Unassembled WGS sequence"/>
</dbReference>
<dbReference type="AlphaFoldDB" id="D2Z453"/>
<keyword evidence="3 9" id="KW-0031">Aminopeptidase</keyword>
<proteinExistence type="inferred from homology"/>
<evidence type="ECO:0000313" key="11">
    <source>
        <dbReference type="EMBL" id="EFC92314.1"/>
    </source>
</evidence>
<dbReference type="GO" id="GO:0004177">
    <property type="term" value="F:aminopeptidase activity"/>
    <property type="evidence" value="ECO:0007669"/>
    <property type="project" value="UniProtKB-KW"/>
</dbReference>
<dbReference type="EMBL" id="ABTR02000001">
    <property type="protein sequence ID" value="EFC92314.1"/>
    <property type="molecule type" value="Genomic_DNA"/>
</dbReference>
<gene>
    <name evidence="11" type="ORF">Dpep_2292</name>
</gene>
<dbReference type="InterPro" id="IPR001948">
    <property type="entry name" value="Peptidase_M18"/>
</dbReference>
<dbReference type="PaxDb" id="469381-Dpep_2292"/>
<evidence type="ECO:0000256" key="7">
    <source>
        <dbReference type="ARBA" id="ARBA00022833"/>
    </source>
</evidence>
<dbReference type="GO" id="GO:0008237">
    <property type="term" value="F:metallopeptidase activity"/>
    <property type="evidence" value="ECO:0007669"/>
    <property type="project" value="UniProtKB-KW"/>
</dbReference>
<evidence type="ECO:0000256" key="9">
    <source>
        <dbReference type="RuleBase" id="RU004386"/>
    </source>
</evidence>
<evidence type="ECO:0000256" key="8">
    <source>
        <dbReference type="ARBA" id="ARBA00023049"/>
    </source>
</evidence>
<evidence type="ECO:0000256" key="4">
    <source>
        <dbReference type="ARBA" id="ARBA00022670"/>
    </source>
</evidence>
<dbReference type="PANTHER" id="PTHR28570:SF2">
    <property type="entry name" value="M18 FAMILY AMINOPEPTIDASE 1-RELATED"/>
    <property type="match status" value="1"/>
</dbReference>
<dbReference type="GO" id="GO:0008270">
    <property type="term" value="F:zinc ion binding"/>
    <property type="evidence" value="ECO:0007669"/>
    <property type="project" value="InterPro"/>
</dbReference>
<dbReference type="Gene3D" id="2.30.250.10">
    <property type="entry name" value="Aminopeptidase i, Domain 2"/>
    <property type="match status" value="1"/>
</dbReference>
<comment type="similarity">
    <text evidence="2 9">Belongs to the peptidase M18 family.</text>
</comment>
<dbReference type="RefSeq" id="WP_005662271.1">
    <property type="nucleotide sequence ID" value="NZ_ABTR02000001.1"/>
</dbReference>
<keyword evidence="8 9" id="KW-0482">Metalloprotease</keyword>
<evidence type="ECO:0000256" key="10">
    <source>
        <dbReference type="RuleBase" id="RU004387"/>
    </source>
</evidence>
<keyword evidence="5 9" id="KW-0479">Metal-binding</keyword>
<comment type="caution">
    <text evidence="11">The sequence shown here is derived from an EMBL/GenBank/DDBJ whole genome shotgun (WGS) entry which is preliminary data.</text>
</comment>
<dbReference type="OrthoDB" id="89722at2"/>
<accession>D2Z453</accession>
<evidence type="ECO:0000256" key="5">
    <source>
        <dbReference type="ARBA" id="ARBA00022723"/>
    </source>
</evidence>
<keyword evidence="6 9" id="KW-0378">Hydrolase</keyword>
<dbReference type="EC" id="3.4.11.-" evidence="10"/>
<dbReference type="PANTHER" id="PTHR28570">
    <property type="entry name" value="ASPARTYL AMINOPEPTIDASE"/>
    <property type="match status" value="1"/>
</dbReference>
<dbReference type="GO" id="GO:0006508">
    <property type="term" value="P:proteolysis"/>
    <property type="evidence" value="ECO:0007669"/>
    <property type="project" value="UniProtKB-KW"/>
</dbReference>
<dbReference type="STRING" id="469381.Dpep_2292"/>
<keyword evidence="12" id="KW-1185">Reference proteome</keyword>
<dbReference type="SUPFAM" id="SSF101821">
    <property type="entry name" value="Aminopeptidase/glucanase lid domain"/>
    <property type="match status" value="1"/>
</dbReference>
<keyword evidence="4 9" id="KW-0645">Protease</keyword>
<dbReference type="eggNOG" id="COG1362">
    <property type="taxonomic scope" value="Bacteria"/>
</dbReference>
<reference evidence="11 12" key="1">
    <citation type="journal article" date="2010" name="Stand. Genomic Sci.">
        <title>Permanent draft genome sequence of Dethiosulfovibrio peptidovorans type strain (SEBR 4207).</title>
        <authorList>
            <person name="Labutti K."/>
            <person name="Mayilraj S."/>
            <person name="Clum A."/>
            <person name="Lucas S."/>
            <person name="Glavina Del Rio T."/>
            <person name="Nolan M."/>
            <person name="Tice H."/>
            <person name="Cheng J.F."/>
            <person name="Pitluck S."/>
            <person name="Liolios K."/>
            <person name="Ivanova N."/>
            <person name="Mavromatis K."/>
            <person name="Mikhailova N."/>
            <person name="Pati A."/>
            <person name="Goodwin L."/>
            <person name="Chen A."/>
            <person name="Palaniappan K."/>
            <person name="Land M."/>
            <person name="Hauser L."/>
            <person name="Chang Y.J."/>
            <person name="Jeffries C.D."/>
            <person name="Rohde M."/>
            <person name="Spring S."/>
            <person name="Goker M."/>
            <person name="Woyke T."/>
            <person name="Bristow J."/>
            <person name="Eisen J.A."/>
            <person name="Markowitz V."/>
            <person name="Hugenholtz P."/>
            <person name="Kyrpides N.C."/>
            <person name="Klenk H.P."/>
            <person name="Lapidus A."/>
        </authorList>
    </citation>
    <scope>NUCLEOTIDE SEQUENCE [LARGE SCALE GENOMIC DNA]</scope>
    <source>
        <strain evidence="11 12">DSM 11002</strain>
    </source>
</reference>
<protein>
    <recommendedName>
        <fullName evidence="10">M18 family aminopeptidase</fullName>
        <ecNumber evidence="10">3.4.11.-</ecNumber>
    </recommendedName>
</protein>
<keyword evidence="7 9" id="KW-0862">Zinc</keyword>
<dbReference type="PRINTS" id="PR00932">
    <property type="entry name" value="AMINO1PTASE"/>
</dbReference>
<comment type="cofactor">
    <cofactor evidence="1 10">
        <name>Zn(2+)</name>
        <dbReference type="ChEBI" id="CHEBI:29105"/>
    </cofactor>
</comment>
<organism evidence="11 12">
    <name type="scientific">Dethiosulfovibrio peptidovorans DSM 11002</name>
    <dbReference type="NCBI Taxonomy" id="469381"/>
    <lineage>
        <taxon>Bacteria</taxon>
        <taxon>Thermotogati</taxon>
        <taxon>Synergistota</taxon>
        <taxon>Synergistia</taxon>
        <taxon>Synergistales</taxon>
        <taxon>Dethiosulfovibrionaceae</taxon>
        <taxon>Dethiosulfovibrio</taxon>
    </lineage>
</organism>
<evidence type="ECO:0000256" key="2">
    <source>
        <dbReference type="ARBA" id="ARBA00008290"/>
    </source>
</evidence>
<dbReference type="SUPFAM" id="SSF53187">
    <property type="entry name" value="Zn-dependent exopeptidases"/>
    <property type="match status" value="1"/>
</dbReference>
<dbReference type="Gene3D" id="3.40.630.10">
    <property type="entry name" value="Zn peptidases"/>
    <property type="match status" value="1"/>
</dbReference>
<sequence>MTDKKTRKGRTNSWTRYGKVDMTESLRFLMDTATANKTEREWVRWLQSDLERKGSKEVRETSSLKPCDTVHMNWKGRALLAAKVGKKGLSSGVTVIASHIDSPRVDIKSRPLYEEGNLALLDCHYYGGLKKYQWTNVPLALHGEIHKGDGASEHIVIGEDASEPVLMIPDLEPHVDRDMAKRKASETVVGEDLDAIVGHRPIENDETENPIKEAVLSLLKDRFAMEEQDFLSADLALVPAGPARLAGLDESMVSAYGLDDRICTSMSYKAFCDMETPDKTAIFVAVDREEIGSESIGGIQGTFLDLFLLELLRSAENRSDILSLRRLYSESCAISADVTSGMNPLYKKNYVRDQQALLGNGVGVVKFTGSGGKYDGNEARGEFVAAVIACLDRAEIPWQTGSFGTVDKAGGGTIGKYLARTGMDTLDMGPTLLSMHAPMEIASVADVEALYRSYIALWSDLGHF</sequence>